<feature type="region of interest" description="Disordered" evidence="1">
    <location>
        <begin position="211"/>
        <end position="231"/>
    </location>
</feature>
<proteinExistence type="predicted"/>
<sequence>MVLGGILAEALDKTADQLSLVEILEQAIAQAVEVLSLGRGARDSASCTVALARFGETDTADLLVLGDSTIAVGGAGGSVELITDTRLDQLDLPEADAYKARLREGFGYDETHRRTLSDLQKRQQYWRNRPGGYWIASTEPAAARHALTMRRSAAEWFVLATDGASDCLEAAGISWQALAQADDAELANLLRRCQAWEAAVDPHGIQLSRAKRHDDKTVVTVRRTQPRKQLS</sequence>
<gene>
    <name evidence="2" type="ORF">F3087_00710</name>
</gene>
<keyword evidence="3" id="KW-1185">Reference proteome</keyword>
<organism evidence="2 3">
    <name type="scientific">Nocardia colli</name>
    <dbReference type="NCBI Taxonomy" id="2545717"/>
    <lineage>
        <taxon>Bacteria</taxon>
        <taxon>Bacillati</taxon>
        <taxon>Actinomycetota</taxon>
        <taxon>Actinomycetes</taxon>
        <taxon>Mycobacteriales</taxon>
        <taxon>Nocardiaceae</taxon>
        <taxon>Nocardia</taxon>
    </lineage>
</organism>
<name>A0A5N0ENL2_9NOCA</name>
<evidence type="ECO:0000256" key="1">
    <source>
        <dbReference type="SAM" id="MobiDB-lite"/>
    </source>
</evidence>
<accession>A0A5N0ENL2</accession>
<dbReference type="OrthoDB" id="3190646at2"/>
<reference evidence="2 3" key="1">
    <citation type="submission" date="2019-09" db="EMBL/GenBank/DDBJ databases">
        <authorList>
            <person name="Wang X."/>
        </authorList>
    </citation>
    <scope>NUCLEOTIDE SEQUENCE [LARGE SCALE GENOMIC DNA]</scope>
    <source>
        <strain evidence="2 3">CICC 11023</strain>
    </source>
</reference>
<dbReference type="AlphaFoldDB" id="A0A5N0ENL2"/>
<evidence type="ECO:0000313" key="3">
    <source>
        <dbReference type="Proteomes" id="UP000323876"/>
    </source>
</evidence>
<dbReference type="EMBL" id="VXLC01000001">
    <property type="protein sequence ID" value="KAA8889884.1"/>
    <property type="molecule type" value="Genomic_DNA"/>
</dbReference>
<dbReference type="RefSeq" id="WP_150399802.1">
    <property type="nucleotide sequence ID" value="NZ_VXLC01000001.1"/>
</dbReference>
<comment type="caution">
    <text evidence="2">The sequence shown here is derived from an EMBL/GenBank/DDBJ whole genome shotgun (WGS) entry which is preliminary data.</text>
</comment>
<evidence type="ECO:0000313" key="2">
    <source>
        <dbReference type="EMBL" id="KAA8889884.1"/>
    </source>
</evidence>
<dbReference type="Proteomes" id="UP000323876">
    <property type="component" value="Unassembled WGS sequence"/>
</dbReference>
<dbReference type="SUPFAM" id="SSF81606">
    <property type="entry name" value="PP2C-like"/>
    <property type="match status" value="1"/>
</dbReference>
<dbReference type="InterPro" id="IPR036457">
    <property type="entry name" value="PPM-type-like_dom_sf"/>
</dbReference>
<dbReference type="Gene3D" id="3.60.40.10">
    <property type="entry name" value="PPM-type phosphatase domain"/>
    <property type="match status" value="1"/>
</dbReference>
<protein>
    <submittedName>
        <fullName evidence="2">Protein phosphatase 2C family protein</fullName>
    </submittedName>
</protein>